<proteinExistence type="predicted"/>
<dbReference type="AlphaFoldDB" id="A0A9Q3EYP5"/>
<gene>
    <name evidence="2" type="ORF">O181_068112</name>
</gene>
<feature type="region of interest" description="Disordered" evidence="1">
    <location>
        <begin position="28"/>
        <end position="93"/>
    </location>
</feature>
<sequence>MCSWHILKKVHKEEEILKYSNRWNQLESNPQIKNIKDWHNKKGEESKIEAPIASTSKPQASQPPQEGKKKKKNNFGTTFPKLQDPKKSKEYHGKCLQHVQNLDGIKGKRGTKNYTSPFPKEITFSPYVSNTLTEIKNSLLPLK</sequence>
<organism evidence="2 3">
    <name type="scientific">Austropuccinia psidii MF-1</name>
    <dbReference type="NCBI Taxonomy" id="1389203"/>
    <lineage>
        <taxon>Eukaryota</taxon>
        <taxon>Fungi</taxon>
        <taxon>Dikarya</taxon>
        <taxon>Basidiomycota</taxon>
        <taxon>Pucciniomycotina</taxon>
        <taxon>Pucciniomycetes</taxon>
        <taxon>Pucciniales</taxon>
        <taxon>Sphaerophragmiaceae</taxon>
        <taxon>Austropuccinia</taxon>
    </lineage>
</organism>
<dbReference type="EMBL" id="AVOT02034326">
    <property type="protein sequence ID" value="MBW0528397.1"/>
    <property type="molecule type" value="Genomic_DNA"/>
</dbReference>
<evidence type="ECO:0000256" key="1">
    <source>
        <dbReference type="SAM" id="MobiDB-lite"/>
    </source>
</evidence>
<keyword evidence="3" id="KW-1185">Reference proteome</keyword>
<evidence type="ECO:0000313" key="2">
    <source>
        <dbReference type="EMBL" id="MBW0528397.1"/>
    </source>
</evidence>
<protein>
    <submittedName>
        <fullName evidence="2">Uncharacterized protein</fullName>
    </submittedName>
</protein>
<feature type="compositionally biased region" description="Basic and acidic residues" evidence="1">
    <location>
        <begin position="34"/>
        <end position="48"/>
    </location>
</feature>
<accession>A0A9Q3EYP5</accession>
<dbReference type="Proteomes" id="UP000765509">
    <property type="component" value="Unassembled WGS sequence"/>
</dbReference>
<feature type="compositionally biased region" description="Polar residues" evidence="1">
    <location>
        <begin position="53"/>
        <end position="64"/>
    </location>
</feature>
<evidence type="ECO:0000313" key="3">
    <source>
        <dbReference type="Proteomes" id="UP000765509"/>
    </source>
</evidence>
<name>A0A9Q3EYP5_9BASI</name>
<reference evidence="2" key="1">
    <citation type="submission" date="2021-03" db="EMBL/GenBank/DDBJ databases">
        <title>Draft genome sequence of rust myrtle Austropuccinia psidii MF-1, a brazilian biotype.</title>
        <authorList>
            <person name="Quecine M.C."/>
            <person name="Pachon D.M.R."/>
            <person name="Bonatelli M.L."/>
            <person name="Correr F.H."/>
            <person name="Franceschini L.M."/>
            <person name="Leite T.F."/>
            <person name="Margarido G.R.A."/>
            <person name="Almeida C.A."/>
            <person name="Ferrarezi J.A."/>
            <person name="Labate C.A."/>
        </authorList>
    </citation>
    <scope>NUCLEOTIDE SEQUENCE</scope>
    <source>
        <strain evidence="2">MF-1</strain>
    </source>
</reference>
<comment type="caution">
    <text evidence="2">The sequence shown here is derived from an EMBL/GenBank/DDBJ whole genome shotgun (WGS) entry which is preliminary data.</text>
</comment>
<feature type="compositionally biased region" description="Basic and acidic residues" evidence="1">
    <location>
        <begin position="83"/>
        <end position="93"/>
    </location>
</feature>